<dbReference type="Pfam" id="PF08561">
    <property type="entry name" value="Ribosomal_L37"/>
    <property type="match status" value="1"/>
</dbReference>
<dbReference type="OrthoDB" id="10252718at2759"/>
<keyword evidence="2" id="KW-0809">Transit peptide</keyword>
<gene>
    <name evidence="8" type="ORF">Rsub_11803</name>
</gene>
<dbReference type="PANTHER" id="PTHR28595">
    <property type="entry name" value="39S RIBOSOMAL PROTEIN L54, MITOCHONDRIAL"/>
    <property type="match status" value="1"/>
</dbReference>
<keyword evidence="4" id="KW-0496">Mitochondrion</keyword>
<dbReference type="InParanoid" id="A0A2V0PHD9"/>
<evidence type="ECO:0000256" key="4">
    <source>
        <dbReference type="ARBA" id="ARBA00023128"/>
    </source>
</evidence>
<keyword evidence="9" id="KW-1185">Reference proteome</keyword>
<evidence type="ECO:0000256" key="7">
    <source>
        <dbReference type="ARBA" id="ARBA00035179"/>
    </source>
</evidence>
<evidence type="ECO:0000256" key="1">
    <source>
        <dbReference type="ARBA" id="ARBA00004173"/>
    </source>
</evidence>
<dbReference type="GO" id="GO:0005762">
    <property type="term" value="C:mitochondrial large ribosomal subunit"/>
    <property type="evidence" value="ECO:0007669"/>
    <property type="project" value="TreeGrafter"/>
</dbReference>
<dbReference type="AlphaFoldDB" id="A0A2V0PHD9"/>
<evidence type="ECO:0000313" key="9">
    <source>
        <dbReference type="Proteomes" id="UP000247498"/>
    </source>
</evidence>
<name>A0A2V0PHD9_9CHLO</name>
<dbReference type="EMBL" id="BDRX01000142">
    <property type="protein sequence ID" value="GBF98999.1"/>
    <property type="molecule type" value="Genomic_DNA"/>
</dbReference>
<keyword evidence="3" id="KW-0689">Ribosomal protein</keyword>
<evidence type="ECO:0000256" key="5">
    <source>
        <dbReference type="ARBA" id="ARBA00023274"/>
    </source>
</evidence>
<evidence type="ECO:0000313" key="8">
    <source>
        <dbReference type="EMBL" id="GBF98999.1"/>
    </source>
</evidence>
<dbReference type="STRING" id="307507.A0A2V0PHD9"/>
<accession>A0A2V0PHD9</accession>
<evidence type="ECO:0000256" key="2">
    <source>
        <dbReference type="ARBA" id="ARBA00022946"/>
    </source>
</evidence>
<keyword evidence="5" id="KW-0687">Ribonucleoprotein</keyword>
<comment type="subcellular location">
    <subcellularLocation>
        <location evidence="1">Mitochondrion</location>
    </subcellularLocation>
</comment>
<evidence type="ECO:0000256" key="3">
    <source>
        <dbReference type="ARBA" id="ARBA00022980"/>
    </source>
</evidence>
<comment type="caution">
    <text evidence="8">The sequence shown here is derived from an EMBL/GenBank/DDBJ whole genome shotgun (WGS) entry which is preliminary data.</text>
</comment>
<protein>
    <recommendedName>
        <fullName evidence="7">Large ribosomal subunit protein mL54</fullName>
    </recommendedName>
</protein>
<evidence type="ECO:0000256" key="6">
    <source>
        <dbReference type="ARBA" id="ARBA00033752"/>
    </source>
</evidence>
<organism evidence="8 9">
    <name type="scientific">Raphidocelis subcapitata</name>
    <dbReference type="NCBI Taxonomy" id="307507"/>
    <lineage>
        <taxon>Eukaryota</taxon>
        <taxon>Viridiplantae</taxon>
        <taxon>Chlorophyta</taxon>
        <taxon>core chlorophytes</taxon>
        <taxon>Chlorophyceae</taxon>
        <taxon>CS clade</taxon>
        <taxon>Sphaeropleales</taxon>
        <taxon>Selenastraceae</taxon>
        <taxon>Raphidocelis</taxon>
    </lineage>
</organism>
<reference evidence="8 9" key="1">
    <citation type="journal article" date="2018" name="Sci. Rep.">
        <title>Raphidocelis subcapitata (=Pseudokirchneriella subcapitata) provides an insight into genome evolution and environmental adaptations in the Sphaeropleales.</title>
        <authorList>
            <person name="Suzuki S."/>
            <person name="Yamaguchi H."/>
            <person name="Nakajima N."/>
            <person name="Kawachi M."/>
        </authorList>
    </citation>
    <scope>NUCLEOTIDE SEQUENCE [LARGE SCALE GENOMIC DNA]</scope>
    <source>
        <strain evidence="8 9">NIES-35</strain>
    </source>
</reference>
<dbReference type="GO" id="GO:0003735">
    <property type="term" value="F:structural constituent of ribosome"/>
    <property type="evidence" value="ECO:0007669"/>
    <property type="project" value="TreeGrafter"/>
</dbReference>
<dbReference type="PANTHER" id="PTHR28595:SF1">
    <property type="entry name" value="LARGE RIBOSOMAL SUBUNIT PROTEIN ML54"/>
    <property type="match status" value="1"/>
</dbReference>
<sequence>MQGARARLAALVAQRLRGLPPGGSKKRVVDKGPAKIGELSKEVATGVAIRKGESDPKLLPDDQYPPWLFELMTPEPSTAELQRQYEKDGLTLGQMKRLFRYKNKQRIREDNATRAKK</sequence>
<comment type="similarity">
    <text evidence="6">Belongs to the mitochondrion-specific ribosomal protein mL54 family.</text>
</comment>
<proteinExistence type="inferred from homology"/>
<dbReference type="FunCoup" id="A0A2V0PHD9">
    <property type="interactions" value="475"/>
</dbReference>
<dbReference type="InterPro" id="IPR013870">
    <property type="entry name" value="Ribosomal_mL54"/>
</dbReference>
<dbReference type="Proteomes" id="UP000247498">
    <property type="component" value="Unassembled WGS sequence"/>
</dbReference>